<proteinExistence type="predicted"/>
<evidence type="ECO:0008006" key="3">
    <source>
        <dbReference type="Google" id="ProtNLM"/>
    </source>
</evidence>
<evidence type="ECO:0000313" key="2">
    <source>
        <dbReference type="Proteomes" id="UP000321497"/>
    </source>
</evidence>
<dbReference type="InterPro" id="IPR022385">
    <property type="entry name" value="Rhs_assc_core"/>
</dbReference>
<accession>A0A5C6Z004</accession>
<dbReference type="EMBL" id="VORT01000007">
    <property type="protein sequence ID" value="TXD72802.1"/>
    <property type="molecule type" value="Genomic_DNA"/>
</dbReference>
<dbReference type="Gene3D" id="2.180.10.10">
    <property type="entry name" value="RHS repeat-associated core"/>
    <property type="match status" value="1"/>
</dbReference>
<protein>
    <recommendedName>
        <fullName evidence="3">RHS repeat-associated core domain-containing protein</fullName>
    </recommendedName>
</protein>
<evidence type="ECO:0000313" key="1">
    <source>
        <dbReference type="EMBL" id="TXD72802.1"/>
    </source>
</evidence>
<dbReference type="NCBIfam" id="TIGR03696">
    <property type="entry name" value="Rhs_assc_core"/>
    <property type="match status" value="1"/>
</dbReference>
<organism evidence="1 2">
    <name type="scientific">Aequorivita antarctica</name>
    <dbReference type="NCBI Taxonomy" id="153266"/>
    <lineage>
        <taxon>Bacteria</taxon>
        <taxon>Pseudomonadati</taxon>
        <taxon>Bacteroidota</taxon>
        <taxon>Flavobacteriia</taxon>
        <taxon>Flavobacteriales</taxon>
        <taxon>Flavobacteriaceae</taxon>
        <taxon>Aequorivita</taxon>
    </lineage>
</organism>
<gene>
    <name evidence="1" type="ORF">ESU54_11335</name>
</gene>
<keyword evidence="2" id="KW-1185">Reference proteome</keyword>
<dbReference type="AlphaFoldDB" id="A0A5C6Z004"/>
<dbReference type="Proteomes" id="UP000321497">
    <property type="component" value="Unassembled WGS sequence"/>
</dbReference>
<name>A0A5C6Z004_9FLAO</name>
<reference evidence="1 2" key="1">
    <citation type="submission" date="2019-08" db="EMBL/GenBank/DDBJ databases">
        <title>Genome of Aequorivita antarctica SW49 (type strain).</title>
        <authorList>
            <person name="Bowman J.P."/>
        </authorList>
    </citation>
    <scope>NUCLEOTIDE SEQUENCE [LARGE SCALE GENOMIC DNA]</scope>
    <source>
        <strain evidence="1 2">SW49</strain>
    </source>
</reference>
<comment type="caution">
    <text evidence="1">The sequence shown here is derived from an EMBL/GenBank/DDBJ whole genome shotgun (WGS) entry which is preliminary data.</text>
</comment>
<sequence>MLQPGRHANTSDYRYGFQGQEMDDEIKGEGNSINYKFRMHDPRVGRFFAMDPLTSKYPFYSPYSFSGNRVLDMIEQEGLEPDLPEYLWSKSKGYEFLGDYYNQNTTIQVVQGYWVQSYMDNEMNDKYQYYNPEKESWLSFYPVTPTSLYKELSDLATESIPDAGEINAQGSVKIGPGTRYTFGVSLFHADDGFALGVNHGIEVSTDNSLYSFDGLNINVFYAHYGKELSTSDFSGREKNVSGDIPLELFNLGLNYAESETYTGAGLNFNTLSKPSFSMGITESIMLFEQNGNGIFNSPNIEEDLSAKPEEDENP</sequence>